<dbReference type="AlphaFoldDB" id="K0KSS6"/>
<evidence type="ECO:0000256" key="1">
    <source>
        <dbReference type="SAM" id="MobiDB-lite"/>
    </source>
</evidence>
<evidence type="ECO:0000313" key="2">
    <source>
        <dbReference type="EMBL" id="CCH44378.1"/>
    </source>
</evidence>
<name>K0KSS6_WICCF</name>
<sequence>MPHQAMTVLDGFEDLQFDLYDTEKVRATQLIQYSFVYVMVNPRLESFTECFENVPSTLMKCFNLKIQVFNKSLVELASVRTGVSHQEVKLYDTNHVHQLFPSVKALEWNNFSFNNHKIPESNIKTLSSQNLRVMKIQLCTYGDAKEYYGFENFSFPNLKHLRIQVREYPKDSLVELKNNEYRFYHDDQYKGLFIPKKQFFKLSFKSCKFPLLNYFTLSSNAKIECISNCEFPKLERLQFNNNFLLLIEDTNFELLKNLVINPTINLMKVNHSSAGLLKEDQFDIRGLSGMVKKFCDMHGVAKSKIKCFPSFIVNNVKLDSLETLQVPHSNSLLGFDDGFLSGKSIEPIIHPDPPTGYVVTPRANEKRKTTSNSSSSNP</sequence>
<dbReference type="Proteomes" id="UP000009328">
    <property type="component" value="Unassembled WGS sequence"/>
</dbReference>
<evidence type="ECO:0000313" key="3">
    <source>
        <dbReference type="Proteomes" id="UP000009328"/>
    </source>
</evidence>
<dbReference type="EMBL" id="CAIF01000123">
    <property type="protein sequence ID" value="CCH44378.1"/>
    <property type="molecule type" value="Genomic_DNA"/>
</dbReference>
<protein>
    <submittedName>
        <fullName evidence="2">Uncharacterized protein</fullName>
    </submittedName>
</protein>
<dbReference type="HOGENOM" id="CLU_634924_0_0_1"/>
<gene>
    <name evidence="2" type="ORF">BN7_3941</name>
</gene>
<keyword evidence="3" id="KW-1185">Reference proteome</keyword>
<reference evidence="2 3" key="1">
    <citation type="journal article" date="2012" name="Eukaryot. Cell">
        <title>Draft genome sequence of Wickerhamomyces ciferrii NRRL Y-1031 F-60-10.</title>
        <authorList>
            <person name="Schneider J."/>
            <person name="Andrea H."/>
            <person name="Blom J."/>
            <person name="Jaenicke S."/>
            <person name="Ruckert C."/>
            <person name="Schorsch C."/>
            <person name="Szczepanowski R."/>
            <person name="Farwick M."/>
            <person name="Goesmann A."/>
            <person name="Puhler A."/>
            <person name="Schaffer S."/>
            <person name="Tauch A."/>
            <person name="Kohler T."/>
            <person name="Brinkrolf K."/>
        </authorList>
    </citation>
    <scope>NUCLEOTIDE SEQUENCE [LARGE SCALE GENOMIC DNA]</scope>
    <source>
        <strain evidence="3">ATCC 14091 / BCRC 22168 / CBS 111 / JCM 3599 / NBRC 0793 / NRRL Y-1031 F-60-10</strain>
    </source>
</reference>
<accession>K0KSS6</accession>
<feature type="region of interest" description="Disordered" evidence="1">
    <location>
        <begin position="351"/>
        <end position="378"/>
    </location>
</feature>
<proteinExistence type="predicted"/>
<organism evidence="2 3">
    <name type="scientific">Wickerhamomyces ciferrii (strain ATCC 14091 / BCRC 22168 / CBS 111 / JCM 3599 / NBRC 0793 / NRRL Y-1031 F-60-10)</name>
    <name type="common">Yeast</name>
    <name type="synonym">Pichia ciferrii</name>
    <dbReference type="NCBI Taxonomy" id="1206466"/>
    <lineage>
        <taxon>Eukaryota</taxon>
        <taxon>Fungi</taxon>
        <taxon>Dikarya</taxon>
        <taxon>Ascomycota</taxon>
        <taxon>Saccharomycotina</taxon>
        <taxon>Saccharomycetes</taxon>
        <taxon>Phaffomycetales</taxon>
        <taxon>Wickerhamomycetaceae</taxon>
        <taxon>Wickerhamomyces</taxon>
    </lineage>
</organism>
<dbReference type="InParanoid" id="K0KSS6"/>
<comment type="caution">
    <text evidence="2">The sequence shown here is derived from an EMBL/GenBank/DDBJ whole genome shotgun (WGS) entry which is preliminary data.</text>
</comment>